<evidence type="ECO:0000313" key="3">
    <source>
        <dbReference type="EMBL" id="KAJ4460120.1"/>
    </source>
</evidence>
<gene>
    <name evidence="3" type="ORF">PAPYR_3851</name>
</gene>
<feature type="chain" id="PRO_5047245886" evidence="2">
    <location>
        <begin position="19"/>
        <end position="178"/>
    </location>
</feature>
<keyword evidence="2" id="KW-0732">Signal</keyword>
<evidence type="ECO:0000256" key="1">
    <source>
        <dbReference type="SAM" id="MobiDB-lite"/>
    </source>
</evidence>
<dbReference type="Proteomes" id="UP001141327">
    <property type="component" value="Unassembled WGS sequence"/>
</dbReference>
<feature type="signal peptide" evidence="2">
    <location>
        <begin position="1"/>
        <end position="18"/>
    </location>
</feature>
<dbReference type="EMBL" id="JAPMOS010000015">
    <property type="protein sequence ID" value="KAJ4460120.1"/>
    <property type="molecule type" value="Genomic_DNA"/>
</dbReference>
<name>A0ABQ8ULR5_9EUKA</name>
<feature type="compositionally biased region" description="Polar residues" evidence="1">
    <location>
        <begin position="72"/>
        <end position="90"/>
    </location>
</feature>
<keyword evidence="4" id="KW-1185">Reference proteome</keyword>
<proteinExistence type="predicted"/>
<reference evidence="3" key="1">
    <citation type="journal article" date="2022" name="bioRxiv">
        <title>Genomics of Preaxostyla Flagellates Illuminates Evolutionary Transitions and the Path Towards Mitochondrial Loss.</title>
        <authorList>
            <person name="Novak L.V.F."/>
            <person name="Treitli S.C."/>
            <person name="Pyrih J."/>
            <person name="Halakuc P."/>
            <person name="Pipaliya S.V."/>
            <person name="Vacek V."/>
            <person name="Brzon O."/>
            <person name="Soukal P."/>
            <person name="Eme L."/>
            <person name="Dacks J.B."/>
            <person name="Karnkowska A."/>
            <person name="Elias M."/>
            <person name="Hampl V."/>
        </authorList>
    </citation>
    <scope>NUCLEOTIDE SEQUENCE</scope>
    <source>
        <strain evidence="3">RCP-MX</strain>
    </source>
</reference>
<evidence type="ECO:0000256" key="2">
    <source>
        <dbReference type="SAM" id="SignalP"/>
    </source>
</evidence>
<accession>A0ABQ8ULR5</accession>
<feature type="region of interest" description="Disordered" evidence="1">
    <location>
        <begin position="68"/>
        <end position="94"/>
    </location>
</feature>
<protein>
    <submittedName>
        <fullName evidence="3">Uncharacterized protein</fullName>
    </submittedName>
</protein>
<organism evidence="3 4">
    <name type="scientific">Paratrimastix pyriformis</name>
    <dbReference type="NCBI Taxonomy" id="342808"/>
    <lineage>
        <taxon>Eukaryota</taxon>
        <taxon>Metamonada</taxon>
        <taxon>Preaxostyla</taxon>
        <taxon>Paratrimastigidae</taxon>
        <taxon>Paratrimastix</taxon>
    </lineage>
</organism>
<evidence type="ECO:0000313" key="4">
    <source>
        <dbReference type="Proteomes" id="UP001141327"/>
    </source>
</evidence>
<sequence length="178" mass="19511">MRLAYLILFGAFFCEILADQTPGWHHKSAFTCAKALHECRGRCRNDTTCLDRCRENLRKCYLDRGLAPPPESQQQLTPAAPSPAQSSTGGSWVPKTRKGLAPLQAILTDGAPGMAPLEPMDPSVGDPIQQVAPTAPPEYLQGCYQPQQMYQPPQQQPYLPQPATLPGVPVVDTFQVRV</sequence>
<comment type="caution">
    <text evidence="3">The sequence shown here is derived from an EMBL/GenBank/DDBJ whole genome shotgun (WGS) entry which is preliminary data.</text>
</comment>